<proteinExistence type="predicted"/>
<name>Q5WCX4_SHOC1</name>
<dbReference type="KEGG" id="bcl:ABC3252"/>
<dbReference type="HOGENOM" id="CLU_060258_1_0_9"/>
<evidence type="ECO:0000313" key="2">
    <source>
        <dbReference type="EMBL" id="BAD65786.1"/>
    </source>
</evidence>
<dbReference type="SUPFAM" id="SSF48452">
    <property type="entry name" value="TPR-like"/>
    <property type="match status" value="1"/>
</dbReference>
<dbReference type="AlphaFoldDB" id="Q5WCX4"/>
<dbReference type="Proteomes" id="UP000001168">
    <property type="component" value="Chromosome"/>
</dbReference>
<keyword evidence="3" id="KW-1185">Reference proteome</keyword>
<dbReference type="EMBL" id="AP006627">
    <property type="protein sequence ID" value="BAD65786.1"/>
    <property type="molecule type" value="Genomic_DNA"/>
</dbReference>
<gene>
    <name evidence="2" type="ordered locus">ABC3252</name>
</gene>
<feature type="repeat" description="TPR" evidence="1">
    <location>
        <begin position="134"/>
        <end position="167"/>
    </location>
</feature>
<keyword evidence="1" id="KW-0802">TPR repeat</keyword>
<sequence length="367" mass="43416">MSTDIAPEMLGAKIVEWYRCIVARDMEQVITLKNEVERFVETTEIHDEKVLSFYSLVMFRYQLLMEDFQKRKVIPPDLEVINKNDSVYDGLLKFLYYFMSGQAEFYQGRYKSAIRLYRIAEGLVNHIQDKSEKAEFFYRLGESYYRIDQYTFAVAYIEQAIDLFEQQQFYKEKILNCKLLLAAINTELSLFEKAESVYQSVLSEAKDFPTTHALILRSLGMNRTRQHKLEEARQYFMQALNTGNHMESVVGMKTQGDLANVLFRLQCDYDYALTLLQEAKSRAVEYKNQEYLARCTVTETLFVNESNEEQLLEALKRLEEHKLYFEYYEVAEEIAIYYEERGIIDKAFFFMKEATKYRINPTLLGVE</sequence>
<accession>Q5WCX4</accession>
<protein>
    <submittedName>
        <fullName evidence="2">Response regulator aspartate phosphatase</fullName>
    </submittedName>
</protein>
<dbReference type="eggNOG" id="COG0457">
    <property type="taxonomic scope" value="Bacteria"/>
</dbReference>
<dbReference type="RefSeq" id="WP_011248094.1">
    <property type="nucleotide sequence ID" value="NC_006582.1"/>
</dbReference>
<dbReference type="SMART" id="SM00028">
    <property type="entry name" value="TPR"/>
    <property type="match status" value="4"/>
</dbReference>
<evidence type="ECO:0000256" key="1">
    <source>
        <dbReference type="PROSITE-ProRule" id="PRU00339"/>
    </source>
</evidence>
<dbReference type="Pfam" id="PF18801">
    <property type="entry name" value="RapH_N"/>
    <property type="match status" value="1"/>
</dbReference>
<reference evidence="3" key="4">
    <citation type="submission" date="2003-10" db="EMBL/GenBank/DDBJ databases">
        <title>The complete genome sequence of the alkaliphilic Bacillus clausii KSM-K16.</title>
        <authorList>
            <person name="Takaki Y."/>
            <person name="Kageyama Y."/>
            <person name="Shimamura S."/>
            <person name="Suzuki H."/>
            <person name="Nishi S."/>
            <person name="Hatada Y."/>
            <person name="Kawai S."/>
            <person name="Ito S."/>
            <person name="Horikoshi K."/>
        </authorList>
    </citation>
    <scope>NUCLEOTIDE SEQUENCE [LARGE SCALE GENOMIC DNA]</scope>
    <source>
        <strain evidence="3">KSM-K16</strain>
    </source>
</reference>
<reference evidence="2 3" key="3">
    <citation type="journal article" date="1997" name="Protein Eng.">
        <title>High-resolution crystal structure of M-protease: phylogeny aided analysis of the high-alkaline adaptation mechanism.</title>
        <authorList>
            <person name="Shirai T."/>
            <person name="Suzuki A."/>
            <person name="Yamane T."/>
            <person name="Ashida T."/>
            <person name="Kobayashi T."/>
            <person name="Ito S."/>
        </authorList>
    </citation>
    <scope>NUCLEOTIDE SEQUENCE [LARGE SCALE GENOMIC DNA]</scope>
    <source>
        <strain evidence="2 3">KSM-K16</strain>
    </source>
</reference>
<dbReference type="InterPro" id="IPR011990">
    <property type="entry name" value="TPR-like_helical_dom_sf"/>
</dbReference>
<evidence type="ECO:0000313" key="3">
    <source>
        <dbReference type="Proteomes" id="UP000001168"/>
    </source>
</evidence>
<dbReference type="InterPro" id="IPR019734">
    <property type="entry name" value="TPR_rpt"/>
</dbReference>
<reference evidence="2 3" key="5">
    <citation type="journal article" date="2007" name="Extremophiles">
        <title>Intragenomic diversity of the V1 regions of 16S rRNA genes in high-alkaline protease-producing Bacillus clausii spp.</title>
        <authorList>
            <person name="Kageyama Y."/>
            <person name="Takaki Y."/>
            <person name="Shimamura S."/>
            <person name="Nishi S."/>
            <person name="Nogi Y."/>
            <person name="Uchimura K."/>
            <person name="Kobayashi T."/>
            <person name="Hitomi J."/>
            <person name="Ozaki K."/>
            <person name="Kawai S."/>
            <person name="Ito S."/>
            <person name="Horikoshi K."/>
        </authorList>
    </citation>
    <scope>NUCLEOTIDE SEQUENCE [LARGE SCALE GENOMIC DNA]</scope>
    <source>
        <strain evidence="2 3">KSM-K16</strain>
    </source>
</reference>
<dbReference type="STRING" id="66692.ABC3252"/>
<dbReference type="PROSITE" id="PS50005">
    <property type="entry name" value="TPR"/>
    <property type="match status" value="1"/>
</dbReference>
<dbReference type="OrthoDB" id="2957368at2"/>
<reference evidence="2 3" key="1">
    <citation type="journal article" date="1994" name="J. Ferment. Bioeng.">
        <title>Molecular cloning and nucleotide sequence of the gene for an alkaline protease from the alkalophilic Bacillus sp. KSM-K16.</title>
        <authorList>
            <person name="Hakamada Y."/>
            <person name="Kobayashi T."/>
            <person name="Hitomi J."/>
            <person name="Kawai S."/>
            <person name="Ito S."/>
        </authorList>
    </citation>
    <scope>NUCLEOTIDE SEQUENCE [LARGE SCALE GENOMIC DNA]</scope>
    <source>
        <strain evidence="2 3">KSM-K16</strain>
    </source>
</reference>
<reference evidence="2 3" key="2">
    <citation type="journal article" date="1995" name="Appl. Microbiol. Biotechnol.">
        <title>Purification and properties of an alkaline protease from alkalophilic Bacillus sp. KSM-K16.</title>
        <authorList>
            <person name="Kobayashi T."/>
            <person name="Hakamada Y."/>
            <person name="Adachi S."/>
            <person name="Hitomi J."/>
            <person name="Yoshimatsu T."/>
            <person name="Koike K."/>
            <person name="Kawai S."/>
            <person name="Ito S."/>
        </authorList>
    </citation>
    <scope>NUCLEOTIDE SEQUENCE [LARGE SCALE GENOMIC DNA]</scope>
    <source>
        <strain evidence="2 3">KSM-K16</strain>
    </source>
</reference>
<organism evidence="2 3">
    <name type="scientific">Shouchella clausii (strain KSM-K16)</name>
    <name type="common">Alkalihalobacillus clausii</name>
    <dbReference type="NCBI Taxonomy" id="66692"/>
    <lineage>
        <taxon>Bacteria</taxon>
        <taxon>Bacillati</taxon>
        <taxon>Bacillota</taxon>
        <taxon>Bacilli</taxon>
        <taxon>Bacillales</taxon>
        <taxon>Bacillaceae</taxon>
        <taxon>Shouchella</taxon>
    </lineage>
</organism>
<dbReference type="Gene3D" id="1.25.40.10">
    <property type="entry name" value="Tetratricopeptide repeat domain"/>
    <property type="match status" value="1"/>
</dbReference>